<organism evidence="9 10">
    <name type="scientific">Eptatretus burgeri</name>
    <name type="common">Inshore hagfish</name>
    <dbReference type="NCBI Taxonomy" id="7764"/>
    <lineage>
        <taxon>Eukaryota</taxon>
        <taxon>Metazoa</taxon>
        <taxon>Chordata</taxon>
        <taxon>Craniata</taxon>
        <taxon>Vertebrata</taxon>
        <taxon>Cyclostomata</taxon>
        <taxon>Myxini</taxon>
        <taxon>Myxiniformes</taxon>
        <taxon>Myxinidae</taxon>
        <taxon>Eptatretinae</taxon>
        <taxon>Eptatretus</taxon>
    </lineage>
</organism>
<dbReference type="CDD" id="cd13233">
    <property type="entry name" value="PH_ARHGAP9-like"/>
    <property type="match status" value="1"/>
</dbReference>
<keyword evidence="1 3" id="KW-0728">SH3 domain</keyword>
<dbReference type="SUPFAM" id="SSF50044">
    <property type="entry name" value="SH3-domain"/>
    <property type="match status" value="1"/>
</dbReference>
<dbReference type="PROSITE" id="PS50003">
    <property type="entry name" value="PH_DOMAIN"/>
    <property type="match status" value="1"/>
</dbReference>
<dbReference type="Ensembl" id="ENSEBUT00000008219.1">
    <property type="protein sequence ID" value="ENSEBUP00000007731.1"/>
    <property type="gene ID" value="ENSEBUG00000004984.1"/>
</dbReference>
<dbReference type="PROSITE" id="PS50002">
    <property type="entry name" value="SH3"/>
    <property type="match status" value="1"/>
</dbReference>
<dbReference type="Proteomes" id="UP000694388">
    <property type="component" value="Unplaced"/>
</dbReference>
<dbReference type="SMART" id="SM00324">
    <property type="entry name" value="RhoGAP"/>
    <property type="match status" value="1"/>
</dbReference>
<dbReference type="SMART" id="SM00326">
    <property type="entry name" value="SH3"/>
    <property type="match status" value="1"/>
</dbReference>
<dbReference type="InterPro" id="IPR001452">
    <property type="entry name" value="SH3_domain"/>
</dbReference>
<dbReference type="PROSITE" id="PS50238">
    <property type="entry name" value="RHOGAP"/>
    <property type="match status" value="1"/>
</dbReference>
<proteinExistence type="predicted"/>
<reference evidence="9" key="1">
    <citation type="submission" date="2025-05" db="UniProtKB">
        <authorList>
            <consortium name="Ensembl"/>
        </authorList>
    </citation>
    <scope>IDENTIFICATION</scope>
</reference>
<dbReference type="Ensembl" id="ENSEBUT00000008126.1">
    <property type="protein sequence ID" value="ENSEBUP00000007639.1"/>
    <property type="gene ID" value="ENSEBUG00000004984.1"/>
</dbReference>
<feature type="domain" description="PH" evidence="6">
    <location>
        <begin position="462"/>
        <end position="575"/>
    </location>
</feature>
<sequence length="857" mass="96600">MSSLGKNEGEEKTESDRTMVEAKYDYSYRTEAGRDVTIHQGDIFLLVKKTNGDWWQVRQLNNNVHIYVPVKYVIEVEDEGHCEEVYSTPFSDSGRCREACNGNDKVIDVKKALMPSKVQVHSDAELVSIVPSPLSCCKKESLCPVPSPRFNRPGRKQSSKRNALNDEVASVPLTDGHSSPSPPAQSPAMQRAFVVVASRGDPQASCTGIWNDEHVSKNVGAFGATHDSDSLGSSLEEHVGCDQRLVVSGLEPSHRPPTSPIYANLVDLKMQLQSIDQPTDAYCLSTALQKEGWEVHWDSTTSRTYYYNTTTQECSWELPQKGCQDAVNDHDSPSRLGMPNVLPQGWQEEIDENGEISFLNTATQEKWWRSTDAMGTPYYYTDSGRTEWELPVKVQPHEHTPGPADQDGACRESLEEDKLQSKAGSQKSRWKADMEEKVIKTKVTSDHNHLSIADLALSKRSDLEKAGMLNKTKIMENGKKIRKNWMLAWVVMVADDLIFYKDPKIQTSWKHGASSSKPESCISLHGAQIEQTKEKSSKRKNVLLLRVPGGTEYLLQSDNEHTVKEWYQTIYSKQIKLAAIHGRQGKLSPAQCHVAEDEGSDEELDHVGIIRDRGDSKRSSERSLANPEVDRTRVIHKLRRFMTRRPTLQSLKDKGYIREQVFGCPLGTLCEREASTVPAFVQQCISAVETRGLDIDGIYRVSGNLSLIQKLRFSVDHEEELDLSHSQWEDIHVITGAFKMFFRELPDPLFTQATFDQFVDAIKIKDYSNRLKRIKNTIKALPRENQDTMKMVFRHLINVIAHGSQNRMSSQNLAIVFGPTLLRPECDPVNMAVNTVYQNQIVDFVLNSCDAIFGIKA</sequence>
<evidence type="ECO:0000313" key="9">
    <source>
        <dbReference type="Ensembl" id="ENSEBUP00000007777.1"/>
    </source>
</evidence>
<keyword evidence="10" id="KW-1185">Reference proteome</keyword>
<evidence type="ECO:0000313" key="10">
    <source>
        <dbReference type="Proteomes" id="UP000694388"/>
    </source>
</evidence>
<dbReference type="Gene3D" id="1.10.555.10">
    <property type="entry name" value="Rho GTPase activation protein"/>
    <property type="match status" value="1"/>
</dbReference>
<dbReference type="Ensembl" id="ENSEBUT00000008183.1">
    <property type="protein sequence ID" value="ENSEBUP00000007694.1"/>
    <property type="gene ID" value="ENSEBUG00000004984.1"/>
</dbReference>
<dbReference type="Gene3D" id="2.20.70.10">
    <property type="match status" value="1"/>
</dbReference>
<accession>A0A8C4PZG2</accession>
<evidence type="ECO:0000256" key="1">
    <source>
        <dbReference type="ARBA" id="ARBA00022443"/>
    </source>
</evidence>
<dbReference type="GO" id="GO:0007165">
    <property type="term" value="P:signal transduction"/>
    <property type="evidence" value="ECO:0007669"/>
    <property type="project" value="InterPro"/>
</dbReference>
<feature type="domain" description="WW" evidence="7">
    <location>
        <begin position="292"/>
        <end position="321"/>
    </location>
</feature>
<name>A0A8C4PZG2_EPTBU</name>
<evidence type="ECO:0000256" key="2">
    <source>
        <dbReference type="ARBA" id="ARBA00022468"/>
    </source>
</evidence>
<dbReference type="PANTHER" id="PTHR23176">
    <property type="entry name" value="RHO/RAC/CDC GTPASE-ACTIVATING PROTEIN"/>
    <property type="match status" value="1"/>
</dbReference>
<dbReference type="GO" id="GO:0005737">
    <property type="term" value="C:cytoplasm"/>
    <property type="evidence" value="ECO:0007669"/>
    <property type="project" value="TreeGrafter"/>
</dbReference>
<evidence type="ECO:0000259" key="7">
    <source>
        <dbReference type="PROSITE" id="PS50020"/>
    </source>
</evidence>
<dbReference type="InterPro" id="IPR036028">
    <property type="entry name" value="SH3-like_dom_sf"/>
</dbReference>
<feature type="region of interest" description="Disordered" evidence="4">
    <location>
        <begin position="395"/>
        <end position="431"/>
    </location>
</feature>
<dbReference type="PROSITE" id="PS50020">
    <property type="entry name" value="WW_DOMAIN_2"/>
    <property type="match status" value="2"/>
</dbReference>
<feature type="domain" description="SH3" evidence="5">
    <location>
        <begin position="15"/>
        <end position="78"/>
    </location>
</feature>
<protein>
    <submittedName>
        <fullName evidence="9">Rho GTPase activating protein 9</fullName>
    </submittedName>
</protein>
<dbReference type="Gene3D" id="2.30.29.30">
    <property type="entry name" value="Pleckstrin-homology domain (PH domain)/Phosphotyrosine-binding domain (PTB)"/>
    <property type="match status" value="1"/>
</dbReference>
<feature type="domain" description="WW" evidence="7">
    <location>
        <begin position="340"/>
        <end position="373"/>
    </location>
</feature>
<dbReference type="Pfam" id="PF00169">
    <property type="entry name" value="PH"/>
    <property type="match status" value="1"/>
</dbReference>
<dbReference type="InterPro" id="IPR001202">
    <property type="entry name" value="WW_dom"/>
</dbReference>
<dbReference type="Gene3D" id="2.30.30.40">
    <property type="entry name" value="SH3 Domains"/>
    <property type="match status" value="1"/>
</dbReference>
<feature type="compositionally biased region" description="Basic and acidic residues" evidence="4">
    <location>
        <begin position="408"/>
        <end position="420"/>
    </location>
</feature>
<dbReference type="Pfam" id="PF00397">
    <property type="entry name" value="WW"/>
    <property type="match status" value="1"/>
</dbReference>
<dbReference type="Ensembl" id="ENSEBUT00000008310.1">
    <property type="protein sequence ID" value="ENSEBUP00000007821.1"/>
    <property type="gene ID" value="ENSEBUG00000004984.1"/>
</dbReference>
<dbReference type="AlphaFoldDB" id="A0A8C4PZG2"/>
<dbReference type="SMART" id="SM00456">
    <property type="entry name" value="WW"/>
    <property type="match status" value="2"/>
</dbReference>
<evidence type="ECO:0000259" key="6">
    <source>
        <dbReference type="PROSITE" id="PS50003"/>
    </source>
</evidence>
<feature type="domain" description="Rho-GAP" evidence="8">
    <location>
        <begin position="664"/>
        <end position="853"/>
    </location>
</feature>
<dbReference type="InterPro" id="IPR008936">
    <property type="entry name" value="Rho_GTPase_activation_prot"/>
</dbReference>
<dbReference type="PANTHER" id="PTHR23176:SF129">
    <property type="entry name" value="RHO GTPASE ACTIVATING PROTEIN AT 16F, ISOFORM E-RELATED"/>
    <property type="match status" value="1"/>
</dbReference>
<evidence type="ECO:0000259" key="5">
    <source>
        <dbReference type="PROSITE" id="PS50002"/>
    </source>
</evidence>
<dbReference type="SUPFAM" id="SSF51045">
    <property type="entry name" value="WW domain"/>
    <property type="match status" value="1"/>
</dbReference>
<dbReference type="InterPro" id="IPR011993">
    <property type="entry name" value="PH-like_dom_sf"/>
</dbReference>
<dbReference type="InterPro" id="IPR001849">
    <property type="entry name" value="PH_domain"/>
</dbReference>
<keyword evidence="2" id="KW-0343">GTPase activation</keyword>
<dbReference type="SMART" id="SM00233">
    <property type="entry name" value="PH"/>
    <property type="match status" value="1"/>
</dbReference>
<dbReference type="InterPro" id="IPR000198">
    <property type="entry name" value="RhoGAP_dom"/>
</dbReference>
<dbReference type="GO" id="GO:0005096">
    <property type="term" value="F:GTPase activator activity"/>
    <property type="evidence" value="ECO:0007669"/>
    <property type="project" value="UniProtKB-KW"/>
</dbReference>
<evidence type="ECO:0000256" key="4">
    <source>
        <dbReference type="SAM" id="MobiDB-lite"/>
    </source>
</evidence>
<dbReference type="SUPFAM" id="SSF48350">
    <property type="entry name" value="GTPase activation domain, GAP"/>
    <property type="match status" value="1"/>
</dbReference>
<dbReference type="OMA" id="SADDICH"/>
<dbReference type="InterPro" id="IPR050729">
    <property type="entry name" value="Rho-GAP"/>
</dbReference>
<evidence type="ECO:0000259" key="8">
    <source>
        <dbReference type="PROSITE" id="PS50238"/>
    </source>
</evidence>
<dbReference type="GeneTree" id="ENSGT00950000182860"/>
<dbReference type="SUPFAM" id="SSF50729">
    <property type="entry name" value="PH domain-like"/>
    <property type="match status" value="1"/>
</dbReference>
<dbReference type="Pfam" id="PF00018">
    <property type="entry name" value="SH3_1"/>
    <property type="match status" value="1"/>
</dbReference>
<dbReference type="CDD" id="cd00201">
    <property type="entry name" value="WW"/>
    <property type="match status" value="1"/>
</dbReference>
<dbReference type="Pfam" id="PF00620">
    <property type="entry name" value="RhoGAP"/>
    <property type="match status" value="1"/>
</dbReference>
<dbReference type="FunFam" id="1.10.555.10:FF:000003">
    <property type="entry name" value="Putative rho GTPase-activating protein 12"/>
    <property type="match status" value="1"/>
</dbReference>
<dbReference type="InterPro" id="IPR036020">
    <property type="entry name" value="WW_dom_sf"/>
</dbReference>
<dbReference type="CDD" id="cd04403">
    <property type="entry name" value="RhoGAP_ARHGAP27_15_12_9"/>
    <property type="match status" value="1"/>
</dbReference>
<evidence type="ECO:0000256" key="3">
    <source>
        <dbReference type="PROSITE-ProRule" id="PRU00192"/>
    </source>
</evidence>
<dbReference type="Ensembl" id="ENSEBUT00000008265.1">
    <property type="protein sequence ID" value="ENSEBUP00000007777.1"/>
    <property type="gene ID" value="ENSEBUG00000004984.1"/>
</dbReference>